<evidence type="ECO:0000313" key="3">
    <source>
        <dbReference type="Proteomes" id="UP000717696"/>
    </source>
</evidence>
<evidence type="ECO:0000313" key="2">
    <source>
        <dbReference type="EMBL" id="KAH7129966.1"/>
    </source>
</evidence>
<sequence>MGSPIDAPWRPVLGSALGKDAQTSRDIGTQGGSHQTQPQIYYADGQAQLHLRRLDGCLARLSSFSWLSTPSSRPTLRCLAQFQPSAPGKYLRRPTGFRCLLARPSRQWIAPMGHREARYPHLDRLSLELGDGVAAGICAGCREGCVAKRSKRGRQDATKSLLIHQDGKDVLCCRSKQVLARSLPSPRYCTTGWSHVLGPGWHPSGACTGTKCVGAAGKRSMGLAPGGLDPNCRQCSPPQDVDDLHTAWHDFRGHHQRASTLGKGLDRDGLIWLCQKKQFASRAGICAKAEFNAPRIRQYTIEFRHGGSTLDHQQANGRQIGCLQGRATNTERERDDMPTRVGTLPGRGPVELFEMASEGTKAGPQVKSSLAAWGYDGTLARASPSSNLSQLLWNLGRAPTVRSRGTTPSAMQEDSMDGRGEGGSRRGYSPLAALQTAQREQG</sequence>
<keyword evidence="3" id="KW-1185">Reference proteome</keyword>
<reference evidence="2" key="1">
    <citation type="journal article" date="2021" name="Nat. Commun.">
        <title>Genetic determinants of endophytism in the Arabidopsis root mycobiome.</title>
        <authorList>
            <person name="Mesny F."/>
            <person name="Miyauchi S."/>
            <person name="Thiergart T."/>
            <person name="Pickel B."/>
            <person name="Atanasova L."/>
            <person name="Karlsson M."/>
            <person name="Huettel B."/>
            <person name="Barry K.W."/>
            <person name="Haridas S."/>
            <person name="Chen C."/>
            <person name="Bauer D."/>
            <person name="Andreopoulos W."/>
            <person name="Pangilinan J."/>
            <person name="LaButti K."/>
            <person name="Riley R."/>
            <person name="Lipzen A."/>
            <person name="Clum A."/>
            <person name="Drula E."/>
            <person name="Henrissat B."/>
            <person name="Kohler A."/>
            <person name="Grigoriev I.V."/>
            <person name="Martin F.M."/>
            <person name="Hacquard S."/>
        </authorList>
    </citation>
    <scope>NUCLEOTIDE SEQUENCE</scope>
    <source>
        <strain evidence="2">MPI-CAGE-AT-0021</strain>
    </source>
</reference>
<accession>A0A9P9E3B6</accession>
<dbReference type="EMBL" id="JAGMUU010000020">
    <property type="protein sequence ID" value="KAH7129966.1"/>
    <property type="molecule type" value="Genomic_DNA"/>
</dbReference>
<feature type="region of interest" description="Disordered" evidence="1">
    <location>
        <begin position="18"/>
        <end position="38"/>
    </location>
</feature>
<protein>
    <submittedName>
        <fullName evidence="2">Uncharacterized protein</fullName>
    </submittedName>
</protein>
<proteinExistence type="predicted"/>
<dbReference type="Proteomes" id="UP000717696">
    <property type="component" value="Unassembled WGS sequence"/>
</dbReference>
<feature type="region of interest" description="Disordered" evidence="1">
    <location>
        <begin position="399"/>
        <end position="442"/>
    </location>
</feature>
<feature type="compositionally biased region" description="Polar residues" evidence="1">
    <location>
        <begin position="403"/>
        <end position="412"/>
    </location>
</feature>
<name>A0A9P9E3B6_9HYPO</name>
<gene>
    <name evidence="2" type="ORF">B0J13DRAFT_645050</name>
</gene>
<feature type="compositionally biased region" description="Polar residues" evidence="1">
    <location>
        <begin position="24"/>
        <end position="38"/>
    </location>
</feature>
<comment type="caution">
    <text evidence="2">The sequence shown here is derived from an EMBL/GenBank/DDBJ whole genome shotgun (WGS) entry which is preliminary data.</text>
</comment>
<dbReference type="AlphaFoldDB" id="A0A9P9E3B6"/>
<organism evidence="2 3">
    <name type="scientific">Dactylonectria estremocensis</name>
    <dbReference type="NCBI Taxonomy" id="1079267"/>
    <lineage>
        <taxon>Eukaryota</taxon>
        <taxon>Fungi</taxon>
        <taxon>Dikarya</taxon>
        <taxon>Ascomycota</taxon>
        <taxon>Pezizomycotina</taxon>
        <taxon>Sordariomycetes</taxon>
        <taxon>Hypocreomycetidae</taxon>
        <taxon>Hypocreales</taxon>
        <taxon>Nectriaceae</taxon>
        <taxon>Dactylonectria</taxon>
    </lineage>
</organism>
<evidence type="ECO:0000256" key="1">
    <source>
        <dbReference type="SAM" id="MobiDB-lite"/>
    </source>
</evidence>